<dbReference type="Gene3D" id="2.40.50.100">
    <property type="match status" value="2"/>
</dbReference>
<feature type="domain" description="YknX-like C-terminal permuted SH3-like" evidence="5">
    <location>
        <begin position="265"/>
        <end position="337"/>
    </location>
</feature>
<dbReference type="Gene3D" id="2.40.30.170">
    <property type="match status" value="1"/>
</dbReference>
<dbReference type="GO" id="GO:1990281">
    <property type="term" value="C:efflux pump complex"/>
    <property type="evidence" value="ECO:0007669"/>
    <property type="project" value="TreeGrafter"/>
</dbReference>
<dbReference type="EMBL" id="CP025682">
    <property type="protein sequence ID" value="AUN96206.1"/>
    <property type="molecule type" value="Genomic_DNA"/>
</dbReference>
<reference evidence="6 7" key="1">
    <citation type="submission" date="2018-01" db="EMBL/GenBank/DDBJ databases">
        <authorList>
            <person name="Fu G.-Y."/>
        </authorList>
    </citation>
    <scope>NUCLEOTIDE SEQUENCE [LARGE SCALE GENOMIC DNA]</scope>
    <source>
        <strain evidence="6 7">SY39</strain>
    </source>
</reference>
<evidence type="ECO:0000259" key="4">
    <source>
        <dbReference type="Pfam" id="PF25973"/>
    </source>
</evidence>
<dbReference type="AlphaFoldDB" id="A0A2I6SAB2"/>
<dbReference type="GO" id="GO:0015562">
    <property type="term" value="F:efflux transmembrane transporter activity"/>
    <property type="evidence" value="ECO:0007669"/>
    <property type="project" value="TreeGrafter"/>
</dbReference>
<dbReference type="InterPro" id="IPR058647">
    <property type="entry name" value="BSH_CzcB-like"/>
</dbReference>
<organism evidence="6 7">
    <name type="scientific">Pseudazoarcus pumilus</name>
    <dbReference type="NCBI Taxonomy" id="2067960"/>
    <lineage>
        <taxon>Bacteria</taxon>
        <taxon>Pseudomonadati</taxon>
        <taxon>Pseudomonadota</taxon>
        <taxon>Betaproteobacteria</taxon>
        <taxon>Rhodocyclales</taxon>
        <taxon>Zoogloeaceae</taxon>
        <taxon>Pseudazoarcus</taxon>
    </lineage>
</organism>
<dbReference type="Pfam" id="PF25989">
    <property type="entry name" value="YknX_C"/>
    <property type="match status" value="1"/>
</dbReference>
<dbReference type="PANTHER" id="PTHR30469:SF16">
    <property type="entry name" value="HAE1 FAMILY EFFLUX PUMP MFP COMPONENT"/>
    <property type="match status" value="1"/>
</dbReference>
<comment type="similarity">
    <text evidence="1">Belongs to the membrane fusion protein (MFP) (TC 8.A.1) family.</text>
</comment>
<evidence type="ECO:0000259" key="5">
    <source>
        <dbReference type="Pfam" id="PF25989"/>
    </source>
</evidence>
<proteinExistence type="inferred from homology"/>
<dbReference type="Proteomes" id="UP000242205">
    <property type="component" value="Chromosome"/>
</dbReference>
<evidence type="ECO:0000256" key="2">
    <source>
        <dbReference type="SAM" id="Coils"/>
    </source>
</evidence>
<dbReference type="InterPro" id="IPR058792">
    <property type="entry name" value="Beta-barrel_RND_2"/>
</dbReference>
<dbReference type="NCBIfam" id="TIGR01730">
    <property type="entry name" value="RND_mfp"/>
    <property type="match status" value="1"/>
</dbReference>
<feature type="domain" description="CzcB-like barrel-sandwich hybrid" evidence="4">
    <location>
        <begin position="55"/>
        <end position="179"/>
    </location>
</feature>
<dbReference type="InterPro" id="IPR006143">
    <property type="entry name" value="RND_pump_MFP"/>
</dbReference>
<evidence type="ECO:0000256" key="1">
    <source>
        <dbReference type="ARBA" id="ARBA00009477"/>
    </source>
</evidence>
<dbReference type="SUPFAM" id="SSF111369">
    <property type="entry name" value="HlyD-like secretion proteins"/>
    <property type="match status" value="1"/>
</dbReference>
<sequence>MPRRLTLTARLLVFVLCLPVLAVAQGLEVVVSPVREMRVADRIEALGTLRANESAALTATTTDTIAEIRFEDGQRVAAGDVLVVMNSREQLAERAEARASVAEAQRQFERVQDLARRGTASAALLDQRRRELDIARARVEAAEARLRDRRIVAPFDGVVGLRNVSVGSLLTPGALVTTLHDDSVMKLDFTVPELFVAIVRPGLRVEARSRAWPDEVFRGEVVSVGNEVDPVTRAFRVRALMPNPERKLLPGMLMTLVLAGRERDALVVPEGAILTQGRTHSLFVVEESDAGAKAVRREVRLSIRMPGSVEIVEGLMGDERVVTQGAFRLADGDAVRVRAVDDGSRPLAELIGRETAQ</sequence>
<dbReference type="Pfam" id="PF25973">
    <property type="entry name" value="BSH_CzcB"/>
    <property type="match status" value="1"/>
</dbReference>
<feature type="coiled-coil region" evidence="2">
    <location>
        <begin position="85"/>
        <end position="145"/>
    </location>
</feature>
<protein>
    <submittedName>
        <fullName evidence="6">Efflux transporter periplasmic adaptor subunit</fullName>
    </submittedName>
</protein>
<evidence type="ECO:0000313" key="6">
    <source>
        <dbReference type="EMBL" id="AUN96206.1"/>
    </source>
</evidence>
<dbReference type="Gene3D" id="2.40.420.20">
    <property type="match status" value="1"/>
</dbReference>
<dbReference type="KEGG" id="atw:C0099_15420"/>
<dbReference type="OrthoDB" id="9784484at2"/>
<dbReference type="FunFam" id="2.40.30.170:FF:000010">
    <property type="entry name" value="Efflux RND transporter periplasmic adaptor subunit"/>
    <property type="match status" value="1"/>
</dbReference>
<dbReference type="PANTHER" id="PTHR30469">
    <property type="entry name" value="MULTIDRUG RESISTANCE PROTEIN MDTA"/>
    <property type="match status" value="1"/>
</dbReference>
<keyword evidence="2" id="KW-0175">Coiled coil</keyword>
<dbReference type="RefSeq" id="WP_102248248.1">
    <property type="nucleotide sequence ID" value="NZ_CP025682.1"/>
</dbReference>
<keyword evidence="7" id="KW-1185">Reference proteome</keyword>
<evidence type="ECO:0000259" key="3">
    <source>
        <dbReference type="Pfam" id="PF25954"/>
    </source>
</evidence>
<dbReference type="InterPro" id="IPR058637">
    <property type="entry name" value="YknX-like_C"/>
</dbReference>
<gene>
    <name evidence="6" type="ORF">C0099_15420</name>
</gene>
<accession>A0A2I6SAB2</accession>
<dbReference type="Pfam" id="PF25954">
    <property type="entry name" value="Beta-barrel_RND_2"/>
    <property type="match status" value="1"/>
</dbReference>
<evidence type="ECO:0000313" key="7">
    <source>
        <dbReference type="Proteomes" id="UP000242205"/>
    </source>
</evidence>
<name>A0A2I6SAB2_9RHOO</name>
<feature type="domain" description="CusB-like beta-barrel" evidence="3">
    <location>
        <begin position="188"/>
        <end position="260"/>
    </location>
</feature>